<dbReference type="Proteomes" id="UP000252517">
    <property type="component" value="Unassembled WGS sequence"/>
</dbReference>
<sequence>MASHNKVAWSDGLFVKPHHFQQQTRYLENLAQRYASGSEAHNFGFHQLILNEELLSLGKVAVVSASGIMPDGTVFDIPGTDVSPPVLDISEGLTANEIIYLCVPLMIDGGIEIDRNRNAATTGVAARYVTDEIAVRDNTVQAGELAAIDVARACPVLLPGSQDLSAYSKLAVARIVDKTGEGAIVIDKGFYPTMLSISAAPSLRRFLGELADGVEQRAATIAGRIGKPDQNGVAEVADFLLLRGLNSMAPLLRHYVRMSMVHPRPVYELLLQIIGELSTFLNESKICPDLPVYDHALPHQCWPTVTQHLRQLVTATLVANAIPIPHEHKLHGYVVAPVHERELIRTAEFVLAVKANVPQERLHREFVAQSKISSIEKIRELVHKQLPGIPLRLMPVAPRQLPYHAGYSYFALERSSPRWGHLENSDGFAFHIAGEFPELELQFWAIMG</sequence>
<comment type="caution">
    <text evidence="1">The sequence shown here is derived from an EMBL/GenBank/DDBJ whole genome shotgun (WGS) entry which is preliminary data.</text>
</comment>
<dbReference type="NCBIfam" id="TIGR03353">
    <property type="entry name" value="VI_chp_4"/>
    <property type="match status" value="1"/>
</dbReference>
<evidence type="ECO:0000313" key="1">
    <source>
        <dbReference type="EMBL" id="RCK40935.1"/>
    </source>
</evidence>
<dbReference type="OrthoDB" id="9775333at2"/>
<dbReference type="InterPro" id="IPR010263">
    <property type="entry name" value="T6SS_TssK"/>
</dbReference>
<dbReference type="AlphaFoldDB" id="A0A367WHL6"/>
<evidence type="ECO:0000313" key="2">
    <source>
        <dbReference type="Proteomes" id="UP000252517"/>
    </source>
</evidence>
<dbReference type="RefSeq" id="WP_114090678.1">
    <property type="nucleotide sequence ID" value="NZ_JPWH01000038.1"/>
</dbReference>
<accession>A0A367WHL6</accession>
<dbReference type="PANTHER" id="PTHR35566">
    <property type="entry name" value="BLR3599 PROTEIN"/>
    <property type="match status" value="1"/>
</dbReference>
<evidence type="ECO:0008006" key="3">
    <source>
        <dbReference type="Google" id="ProtNLM"/>
    </source>
</evidence>
<reference evidence="1 2" key="1">
    <citation type="submission" date="2014-07" db="EMBL/GenBank/DDBJ databases">
        <title>Draft genome sequence of Thalassospira profundimaris S25-3-2.</title>
        <authorList>
            <person name="Lai Q."/>
            <person name="Shao Z."/>
        </authorList>
    </citation>
    <scope>NUCLEOTIDE SEQUENCE [LARGE SCALE GENOMIC DNA]</scope>
    <source>
        <strain evidence="1 2">S25-3-2</strain>
    </source>
</reference>
<organism evidence="1 2">
    <name type="scientific">Thalassospira profundimaris</name>
    <dbReference type="NCBI Taxonomy" id="502049"/>
    <lineage>
        <taxon>Bacteria</taxon>
        <taxon>Pseudomonadati</taxon>
        <taxon>Pseudomonadota</taxon>
        <taxon>Alphaproteobacteria</taxon>
        <taxon>Rhodospirillales</taxon>
        <taxon>Thalassospiraceae</taxon>
        <taxon>Thalassospira</taxon>
    </lineage>
</organism>
<dbReference type="EMBL" id="JPWH01000038">
    <property type="protein sequence ID" value="RCK40935.1"/>
    <property type="molecule type" value="Genomic_DNA"/>
</dbReference>
<dbReference type="Pfam" id="PF05936">
    <property type="entry name" value="T6SS_VasE"/>
    <property type="match status" value="1"/>
</dbReference>
<proteinExistence type="predicted"/>
<dbReference type="PANTHER" id="PTHR35566:SF1">
    <property type="entry name" value="TYPE VI SECRETION SYSTEM BASEPLATE COMPONENT TSSK1"/>
    <property type="match status" value="1"/>
</dbReference>
<protein>
    <recommendedName>
        <fullName evidence="3">Type VI secretion protein</fullName>
    </recommendedName>
</protein>
<gene>
    <name evidence="1" type="ORF">TH25_24325</name>
</gene>
<name>A0A367WHL6_9PROT</name>